<evidence type="ECO:0000256" key="3">
    <source>
        <dbReference type="ARBA" id="ARBA00022516"/>
    </source>
</evidence>
<dbReference type="Gene3D" id="3.40.47.10">
    <property type="match status" value="1"/>
</dbReference>
<dbReference type="PANTHER" id="PTHR43091">
    <property type="entry name" value="3-OXOACYL-[ACYL-CARRIER-PROTEIN] SYNTHASE"/>
    <property type="match status" value="1"/>
</dbReference>
<keyword evidence="5 14" id="KW-0276">Fatty acid metabolism</keyword>
<evidence type="ECO:0000256" key="12">
    <source>
        <dbReference type="ARBA" id="ARBA00052467"/>
    </source>
</evidence>
<comment type="catalytic activity">
    <reaction evidence="12">
        <text>2-methylpropanoyl-CoA + malonyl-[ACP] + H(+) = 4-methyl-3-oxopentanoyl-[ACP] + CO2 + CoA</text>
        <dbReference type="Rhea" id="RHEA:42268"/>
        <dbReference type="Rhea" id="RHEA-COMP:9623"/>
        <dbReference type="Rhea" id="RHEA-COMP:9940"/>
        <dbReference type="ChEBI" id="CHEBI:15378"/>
        <dbReference type="ChEBI" id="CHEBI:16526"/>
        <dbReference type="ChEBI" id="CHEBI:57287"/>
        <dbReference type="ChEBI" id="CHEBI:57338"/>
        <dbReference type="ChEBI" id="CHEBI:78449"/>
        <dbReference type="ChEBI" id="CHEBI:78820"/>
        <dbReference type="EC" id="2.3.1.300"/>
    </reaction>
    <physiologicalReaction direction="left-to-right" evidence="12">
        <dbReference type="Rhea" id="RHEA:42269"/>
    </physiologicalReaction>
</comment>
<dbReference type="EMBL" id="DVOO01000009">
    <property type="protein sequence ID" value="HIV24602.1"/>
    <property type="molecule type" value="Genomic_DNA"/>
</dbReference>
<comment type="catalytic activity">
    <reaction evidence="13">
        <text>3-methylbutanoyl-CoA + malonyl-[ACP] + H(+) = 5-methyl-3-oxohexanoyl-[ACP] + CO2 + CoA</text>
        <dbReference type="Rhea" id="RHEA:42272"/>
        <dbReference type="Rhea" id="RHEA-COMP:9623"/>
        <dbReference type="Rhea" id="RHEA-COMP:9941"/>
        <dbReference type="ChEBI" id="CHEBI:15378"/>
        <dbReference type="ChEBI" id="CHEBI:16526"/>
        <dbReference type="ChEBI" id="CHEBI:57287"/>
        <dbReference type="ChEBI" id="CHEBI:57345"/>
        <dbReference type="ChEBI" id="CHEBI:78449"/>
        <dbReference type="ChEBI" id="CHEBI:78822"/>
        <dbReference type="EC" id="2.3.1.300"/>
    </reaction>
    <physiologicalReaction direction="left-to-right" evidence="13">
        <dbReference type="Rhea" id="RHEA:42273"/>
    </physiologicalReaction>
</comment>
<dbReference type="NCBIfam" id="NF006829">
    <property type="entry name" value="PRK09352.1"/>
    <property type="match status" value="1"/>
</dbReference>
<comment type="similarity">
    <text evidence="2 14">Belongs to the thiolase-like superfamily. FabH family.</text>
</comment>
<proteinExistence type="inferred from homology"/>
<dbReference type="Pfam" id="PF08545">
    <property type="entry name" value="ACP_syn_III"/>
    <property type="match status" value="1"/>
</dbReference>
<evidence type="ECO:0000256" key="9">
    <source>
        <dbReference type="ARBA" id="ARBA00023315"/>
    </source>
</evidence>
<organism evidence="17 18">
    <name type="scientific">Candidatus Scatomonas pullistercoris</name>
    <dbReference type="NCBI Taxonomy" id="2840920"/>
    <lineage>
        <taxon>Bacteria</taxon>
        <taxon>Bacillati</taxon>
        <taxon>Bacillota</taxon>
        <taxon>Clostridia</taxon>
        <taxon>Lachnospirales</taxon>
        <taxon>Lachnospiraceae</taxon>
        <taxon>Lachnospiraceae incertae sedis</taxon>
        <taxon>Candidatus Scatomonas</taxon>
    </lineage>
</organism>
<dbReference type="InterPro" id="IPR004655">
    <property type="entry name" value="FabH"/>
</dbReference>
<evidence type="ECO:0000256" key="11">
    <source>
        <dbReference type="ARBA" id="ARBA00052407"/>
    </source>
</evidence>
<feature type="active site" evidence="14">
    <location>
        <position position="244"/>
    </location>
</feature>
<reference evidence="17" key="2">
    <citation type="journal article" date="2021" name="PeerJ">
        <title>Extensive microbial diversity within the chicken gut microbiome revealed by metagenomics and culture.</title>
        <authorList>
            <person name="Gilroy R."/>
            <person name="Ravi A."/>
            <person name="Getino M."/>
            <person name="Pursley I."/>
            <person name="Horton D.L."/>
            <person name="Alikhan N.F."/>
            <person name="Baker D."/>
            <person name="Gharbi K."/>
            <person name="Hall N."/>
            <person name="Watson M."/>
            <person name="Adriaenssens E.M."/>
            <person name="Foster-Nyarko E."/>
            <person name="Jarju S."/>
            <person name="Secka A."/>
            <person name="Antonio M."/>
            <person name="Oren A."/>
            <person name="Chaudhuri R.R."/>
            <person name="La Ragione R."/>
            <person name="Hildebrand F."/>
            <person name="Pallen M.J."/>
        </authorList>
    </citation>
    <scope>NUCLEOTIDE SEQUENCE</scope>
    <source>
        <strain evidence="17">CHK188-20938</strain>
    </source>
</reference>
<name>A0A9D1P221_9FIRM</name>
<keyword evidence="7 14" id="KW-0275">Fatty acid biosynthesis</keyword>
<dbReference type="InterPro" id="IPR016039">
    <property type="entry name" value="Thiolase-like"/>
</dbReference>
<evidence type="ECO:0000256" key="2">
    <source>
        <dbReference type="ARBA" id="ARBA00008642"/>
    </source>
</evidence>
<comment type="catalytic activity">
    <reaction evidence="10">
        <text>malonyl-[ACP] + acetyl-CoA + H(+) = 3-oxobutanoyl-[ACP] + CO2 + CoA</text>
        <dbReference type="Rhea" id="RHEA:12080"/>
        <dbReference type="Rhea" id="RHEA-COMP:9623"/>
        <dbReference type="Rhea" id="RHEA-COMP:9625"/>
        <dbReference type="ChEBI" id="CHEBI:15378"/>
        <dbReference type="ChEBI" id="CHEBI:16526"/>
        <dbReference type="ChEBI" id="CHEBI:57287"/>
        <dbReference type="ChEBI" id="CHEBI:57288"/>
        <dbReference type="ChEBI" id="CHEBI:78449"/>
        <dbReference type="ChEBI" id="CHEBI:78450"/>
        <dbReference type="EC" id="2.3.1.180"/>
    </reaction>
    <physiologicalReaction direction="left-to-right" evidence="10">
        <dbReference type="Rhea" id="RHEA:12081"/>
    </physiologicalReaction>
</comment>
<dbReference type="EC" id="2.3.1.180" evidence="14"/>
<keyword evidence="14" id="KW-0963">Cytoplasm</keyword>
<feature type="domain" description="Beta-ketoacyl-[acyl-carrier-protein] synthase III C-terminal" evidence="15">
    <location>
        <begin position="232"/>
        <end position="317"/>
    </location>
</feature>
<dbReference type="InterPro" id="IPR013751">
    <property type="entry name" value="ACP_syn_III_N"/>
</dbReference>
<evidence type="ECO:0000256" key="7">
    <source>
        <dbReference type="ARBA" id="ARBA00023160"/>
    </source>
</evidence>
<feature type="active site" evidence="14">
    <location>
        <position position="112"/>
    </location>
</feature>
<dbReference type="SUPFAM" id="SSF53901">
    <property type="entry name" value="Thiolase-like"/>
    <property type="match status" value="1"/>
</dbReference>
<reference evidence="17" key="1">
    <citation type="submission" date="2020-10" db="EMBL/GenBank/DDBJ databases">
        <authorList>
            <person name="Gilroy R."/>
        </authorList>
    </citation>
    <scope>NUCLEOTIDE SEQUENCE</scope>
    <source>
        <strain evidence="17">CHK188-20938</strain>
    </source>
</reference>
<keyword evidence="9 14" id="KW-0012">Acyltransferase</keyword>
<dbReference type="GO" id="GO:0006633">
    <property type="term" value="P:fatty acid biosynthetic process"/>
    <property type="evidence" value="ECO:0007669"/>
    <property type="project" value="UniProtKB-UniRule"/>
</dbReference>
<comment type="pathway">
    <text evidence="1 14">Lipid metabolism; fatty acid biosynthesis.</text>
</comment>
<comment type="caution">
    <text evidence="17">The sequence shown here is derived from an EMBL/GenBank/DDBJ whole genome shotgun (WGS) entry which is preliminary data.</text>
</comment>
<feature type="domain" description="Beta-ketoacyl-[acyl-carrier-protein] synthase III N-terminal" evidence="16">
    <location>
        <begin position="106"/>
        <end position="182"/>
    </location>
</feature>
<keyword evidence="3 14" id="KW-0444">Lipid biosynthesis</keyword>
<dbReference type="InterPro" id="IPR013747">
    <property type="entry name" value="ACP_syn_III_C"/>
</dbReference>
<dbReference type="GO" id="GO:0004315">
    <property type="term" value="F:3-oxoacyl-[acyl-carrier-protein] synthase activity"/>
    <property type="evidence" value="ECO:0007669"/>
    <property type="project" value="InterPro"/>
</dbReference>
<keyword evidence="8 14" id="KW-0511">Multifunctional enzyme</keyword>
<comment type="function">
    <text evidence="14">Catalyzes the condensation reaction of fatty acid synthesis by the addition to an acyl acceptor of two carbons from malonyl-ACP. Catalyzes the first condensation reaction which initiates fatty acid synthesis and may therefore play a role in governing the total rate of fatty acid production. Possesses both acetoacetyl-ACP synthase and acetyl transacylase activities. Its substrate specificity determines the biosynthesis of branched-chain and/or straight-chain of fatty acids.</text>
</comment>
<evidence type="ECO:0000256" key="5">
    <source>
        <dbReference type="ARBA" id="ARBA00022832"/>
    </source>
</evidence>
<evidence type="ECO:0000256" key="10">
    <source>
        <dbReference type="ARBA" id="ARBA00051096"/>
    </source>
</evidence>
<dbReference type="Proteomes" id="UP000824169">
    <property type="component" value="Unassembled WGS sequence"/>
</dbReference>
<keyword evidence="4 14" id="KW-0808">Transferase</keyword>
<evidence type="ECO:0000313" key="17">
    <source>
        <dbReference type="EMBL" id="HIV24602.1"/>
    </source>
</evidence>
<dbReference type="CDD" id="cd00830">
    <property type="entry name" value="KAS_III"/>
    <property type="match status" value="1"/>
</dbReference>
<evidence type="ECO:0000259" key="16">
    <source>
        <dbReference type="Pfam" id="PF08545"/>
    </source>
</evidence>
<comment type="catalytic activity">
    <reaction evidence="11">
        <text>(2S)-2-methylbutanoyl-CoA + malonyl-[ACP] + H(+) = (4S)-4-methyl-3-oxohexanoyl-[ACP] + CO2 + CoA</text>
        <dbReference type="Rhea" id="RHEA:42276"/>
        <dbReference type="Rhea" id="RHEA-COMP:9623"/>
        <dbReference type="Rhea" id="RHEA-COMP:17148"/>
        <dbReference type="ChEBI" id="CHEBI:15378"/>
        <dbReference type="ChEBI" id="CHEBI:16526"/>
        <dbReference type="ChEBI" id="CHEBI:57287"/>
        <dbReference type="ChEBI" id="CHEBI:78449"/>
        <dbReference type="ChEBI" id="CHEBI:88166"/>
        <dbReference type="ChEBI" id="CHEBI:167462"/>
        <dbReference type="EC" id="2.3.1.300"/>
    </reaction>
    <physiologicalReaction direction="left-to-right" evidence="11">
        <dbReference type="Rhea" id="RHEA:42277"/>
    </physiologicalReaction>
</comment>
<evidence type="ECO:0000256" key="14">
    <source>
        <dbReference type="HAMAP-Rule" id="MF_01815"/>
    </source>
</evidence>
<evidence type="ECO:0000259" key="15">
    <source>
        <dbReference type="Pfam" id="PF08541"/>
    </source>
</evidence>
<gene>
    <name evidence="14" type="primary">fabH</name>
    <name evidence="17" type="ORF">IAB71_02255</name>
</gene>
<dbReference type="GO" id="GO:0005737">
    <property type="term" value="C:cytoplasm"/>
    <property type="evidence" value="ECO:0007669"/>
    <property type="project" value="UniProtKB-SubCell"/>
</dbReference>
<feature type="region of interest" description="ACP-binding" evidence="14">
    <location>
        <begin position="245"/>
        <end position="249"/>
    </location>
</feature>
<evidence type="ECO:0000256" key="4">
    <source>
        <dbReference type="ARBA" id="ARBA00022679"/>
    </source>
</evidence>
<dbReference type="GO" id="GO:0033818">
    <property type="term" value="F:beta-ketoacyl-acyl-carrier-protein synthase III activity"/>
    <property type="evidence" value="ECO:0007669"/>
    <property type="project" value="UniProtKB-UniRule"/>
</dbReference>
<evidence type="ECO:0000313" key="18">
    <source>
        <dbReference type="Proteomes" id="UP000824169"/>
    </source>
</evidence>
<protein>
    <recommendedName>
        <fullName evidence="14">Beta-ketoacyl-[acyl-carrier-protein] synthase III</fullName>
        <shortName evidence="14">Beta-ketoacyl-ACP synthase III</shortName>
        <shortName evidence="14">KAS III</shortName>
        <ecNumber evidence="14">2.3.1.180</ecNumber>
    </recommendedName>
    <alternativeName>
        <fullName evidence="14">3-oxoacyl-[acyl-carrier-protein] synthase 3</fullName>
    </alternativeName>
    <alternativeName>
        <fullName evidence="14">3-oxoacyl-[acyl-carrier-protein] synthase III</fullName>
    </alternativeName>
</protein>
<dbReference type="NCBIfam" id="TIGR00747">
    <property type="entry name" value="fabH"/>
    <property type="match status" value="1"/>
</dbReference>
<dbReference type="FunFam" id="3.40.47.10:FF:000004">
    <property type="entry name" value="3-oxoacyl-[acyl-carrier-protein] synthase 3"/>
    <property type="match status" value="1"/>
</dbReference>
<dbReference type="PANTHER" id="PTHR43091:SF1">
    <property type="entry name" value="BETA-KETOACYL-[ACYL-CARRIER-PROTEIN] SYNTHASE III, CHLOROPLASTIC"/>
    <property type="match status" value="1"/>
</dbReference>
<feature type="active site" evidence="14">
    <location>
        <position position="274"/>
    </location>
</feature>
<dbReference type="AlphaFoldDB" id="A0A9D1P221"/>
<comment type="domain">
    <text evidence="14">The last Arg residue of the ACP-binding site is essential for the weak association between ACP/AcpP and FabH.</text>
</comment>
<dbReference type="Pfam" id="PF08541">
    <property type="entry name" value="ACP_syn_III_C"/>
    <property type="match status" value="1"/>
</dbReference>
<comment type="subcellular location">
    <subcellularLocation>
        <location evidence="14">Cytoplasm</location>
    </subcellularLocation>
</comment>
<evidence type="ECO:0000256" key="13">
    <source>
        <dbReference type="ARBA" id="ARBA00052985"/>
    </source>
</evidence>
<accession>A0A9D1P221</accession>
<evidence type="ECO:0000256" key="8">
    <source>
        <dbReference type="ARBA" id="ARBA00023268"/>
    </source>
</evidence>
<keyword evidence="6 14" id="KW-0443">Lipid metabolism</keyword>
<dbReference type="HAMAP" id="MF_01815">
    <property type="entry name" value="FabH"/>
    <property type="match status" value="1"/>
</dbReference>
<comment type="subunit">
    <text evidence="14">Homodimer.</text>
</comment>
<evidence type="ECO:0000256" key="6">
    <source>
        <dbReference type="ARBA" id="ARBA00023098"/>
    </source>
</evidence>
<sequence length="319" mass="34531">MNGRICGTGSYIPGRILTNDDIAQMVETNDAWIQERTGIARRHIISGDESTATMSAEASKKALEMSGIAPEEIDMIILSTASPNAVVPCVACQVQEMIGAKNAVCYDLNAACSGFLYAYCTAQAFIRSGIYKTILIIGAESLSNLVNWKDRSTCILFGDGAGAAVVQADPDAPFECVLHSDGSKGDALAKATPYTKGLPEEAYNMTMDGKEIFMFAVKRIPEVVRELMEKLPICAEDVDLFVLHQANARIVEAAVKKLKLPLEKFPMDMHEYGNTSSASIPILLDELNRAGRFKKGDKLVMIGFGGGLTWGAAYLEWQA</sequence>
<evidence type="ECO:0000256" key="1">
    <source>
        <dbReference type="ARBA" id="ARBA00005194"/>
    </source>
</evidence>